<dbReference type="EnsemblPlants" id="PNT66126">
    <property type="protein sequence ID" value="PNT66126"/>
    <property type="gene ID" value="BRADI_3g07506v3"/>
</dbReference>
<reference evidence="1" key="2">
    <citation type="submission" date="2017-06" db="EMBL/GenBank/DDBJ databases">
        <title>WGS assembly of Brachypodium distachyon.</title>
        <authorList>
            <consortium name="The International Brachypodium Initiative"/>
            <person name="Lucas S."/>
            <person name="Harmon-Smith M."/>
            <person name="Lail K."/>
            <person name="Tice H."/>
            <person name="Grimwood J."/>
            <person name="Bruce D."/>
            <person name="Barry K."/>
            <person name="Shu S."/>
            <person name="Lindquist E."/>
            <person name="Wang M."/>
            <person name="Pitluck S."/>
            <person name="Vogel J.P."/>
            <person name="Garvin D.F."/>
            <person name="Mockler T.C."/>
            <person name="Schmutz J."/>
            <person name="Rokhsar D."/>
            <person name="Bevan M.W."/>
        </authorList>
    </citation>
    <scope>NUCLEOTIDE SEQUENCE</scope>
    <source>
        <strain evidence="1">Bd21</strain>
    </source>
</reference>
<reference evidence="2" key="3">
    <citation type="submission" date="2018-08" db="UniProtKB">
        <authorList>
            <consortium name="EnsemblPlants"/>
        </authorList>
    </citation>
    <scope>IDENTIFICATION</scope>
    <source>
        <strain evidence="2">cv. Bd21</strain>
    </source>
</reference>
<protein>
    <submittedName>
        <fullName evidence="1 2">Uncharacterized protein</fullName>
    </submittedName>
</protein>
<dbReference type="InParanoid" id="A0A2K2CVS0"/>
<dbReference type="Proteomes" id="UP000008810">
    <property type="component" value="Chromosome 3"/>
</dbReference>
<evidence type="ECO:0000313" key="1">
    <source>
        <dbReference type="EMBL" id="PNT66126.1"/>
    </source>
</evidence>
<keyword evidence="3" id="KW-1185">Reference proteome</keyword>
<organism evidence="1">
    <name type="scientific">Brachypodium distachyon</name>
    <name type="common">Purple false brome</name>
    <name type="synonym">Trachynia distachya</name>
    <dbReference type="NCBI Taxonomy" id="15368"/>
    <lineage>
        <taxon>Eukaryota</taxon>
        <taxon>Viridiplantae</taxon>
        <taxon>Streptophyta</taxon>
        <taxon>Embryophyta</taxon>
        <taxon>Tracheophyta</taxon>
        <taxon>Spermatophyta</taxon>
        <taxon>Magnoliopsida</taxon>
        <taxon>Liliopsida</taxon>
        <taxon>Poales</taxon>
        <taxon>Poaceae</taxon>
        <taxon>BOP clade</taxon>
        <taxon>Pooideae</taxon>
        <taxon>Stipodae</taxon>
        <taxon>Brachypodieae</taxon>
        <taxon>Brachypodium</taxon>
    </lineage>
</organism>
<accession>A0A2K2CVS0</accession>
<gene>
    <name evidence="1" type="ORF">BRADI_3g07506v3</name>
</gene>
<dbReference type="AlphaFoldDB" id="A0A2K2CVS0"/>
<evidence type="ECO:0000313" key="3">
    <source>
        <dbReference type="Proteomes" id="UP000008810"/>
    </source>
</evidence>
<proteinExistence type="predicted"/>
<sequence>MEDQYFEESVAVEPRRFGCSGHAAPPLQPLLLRTAPTTLMMSTTPASCFLPWWGRGSDVWGRARARSMRGGGGGGRGVD</sequence>
<name>A0A2K2CVS0_BRADI</name>
<evidence type="ECO:0000313" key="2">
    <source>
        <dbReference type="EnsemblPlants" id="PNT66126"/>
    </source>
</evidence>
<dbReference type="EMBL" id="CM000882">
    <property type="protein sequence ID" value="PNT66126.1"/>
    <property type="molecule type" value="Genomic_DNA"/>
</dbReference>
<dbReference type="Gramene" id="PNT66126">
    <property type="protein sequence ID" value="PNT66126"/>
    <property type="gene ID" value="BRADI_3g07506v3"/>
</dbReference>
<reference evidence="1 2" key="1">
    <citation type="journal article" date="2010" name="Nature">
        <title>Genome sequencing and analysis of the model grass Brachypodium distachyon.</title>
        <authorList>
            <consortium name="International Brachypodium Initiative"/>
        </authorList>
    </citation>
    <scope>NUCLEOTIDE SEQUENCE [LARGE SCALE GENOMIC DNA]</scope>
    <source>
        <strain evidence="1 2">Bd21</strain>
    </source>
</reference>